<protein>
    <submittedName>
        <fullName evidence="1">Uncharacterized protein</fullName>
    </submittedName>
</protein>
<evidence type="ECO:0000313" key="1">
    <source>
        <dbReference type="EnsemblMetazoa" id="GAUT026144-PA"/>
    </source>
</evidence>
<dbReference type="VEuPathDB" id="VectorBase:GAUT026144"/>
<name>A0A1A9V516_GLOAU</name>
<accession>A0A1A9V516</accession>
<sequence>MIVLHSAEGPHQNLNKSSSTQRHECGFIIKSLISASWQKQEQEINECEPATIPLRFIVPLGVLLVEGGGIGGGTGTVGILIERGIELLCTVGLDSGSCSIGNRSNHILFLPGISKGDNDLESFLFLILTGGKENKLNVDPKHFTSECCDSEQSRITIYYDEDI</sequence>
<dbReference type="EnsemblMetazoa" id="GAUT026144-RA">
    <property type="protein sequence ID" value="GAUT026144-PA"/>
    <property type="gene ID" value="GAUT026144"/>
</dbReference>
<reference evidence="1" key="1">
    <citation type="submission" date="2020-05" db="UniProtKB">
        <authorList>
            <consortium name="EnsemblMetazoa"/>
        </authorList>
    </citation>
    <scope>IDENTIFICATION</scope>
    <source>
        <strain evidence="1">TTRI</strain>
    </source>
</reference>
<dbReference type="AlphaFoldDB" id="A0A1A9V516"/>
<dbReference type="Proteomes" id="UP000078200">
    <property type="component" value="Unassembled WGS sequence"/>
</dbReference>
<keyword evidence="2" id="KW-1185">Reference proteome</keyword>
<proteinExistence type="predicted"/>
<organism evidence="1 2">
    <name type="scientific">Glossina austeni</name>
    <name type="common">Savannah tsetse fly</name>
    <dbReference type="NCBI Taxonomy" id="7395"/>
    <lineage>
        <taxon>Eukaryota</taxon>
        <taxon>Metazoa</taxon>
        <taxon>Ecdysozoa</taxon>
        <taxon>Arthropoda</taxon>
        <taxon>Hexapoda</taxon>
        <taxon>Insecta</taxon>
        <taxon>Pterygota</taxon>
        <taxon>Neoptera</taxon>
        <taxon>Endopterygota</taxon>
        <taxon>Diptera</taxon>
        <taxon>Brachycera</taxon>
        <taxon>Muscomorpha</taxon>
        <taxon>Hippoboscoidea</taxon>
        <taxon>Glossinidae</taxon>
        <taxon>Glossina</taxon>
    </lineage>
</organism>
<evidence type="ECO:0000313" key="2">
    <source>
        <dbReference type="Proteomes" id="UP000078200"/>
    </source>
</evidence>